<gene>
    <name evidence="3" type="ORF">DDE18_12035</name>
</gene>
<organism evidence="3 4">
    <name type="scientific">Nocardioides gansuensis</name>
    <dbReference type="NCBI Taxonomy" id="2138300"/>
    <lineage>
        <taxon>Bacteria</taxon>
        <taxon>Bacillati</taxon>
        <taxon>Actinomycetota</taxon>
        <taxon>Actinomycetes</taxon>
        <taxon>Propionibacteriales</taxon>
        <taxon>Nocardioidaceae</taxon>
        <taxon>Nocardioides</taxon>
    </lineage>
</organism>
<comment type="caution">
    <text evidence="3">The sequence shown here is derived from an EMBL/GenBank/DDBJ whole genome shotgun (WGS) entry which is preliminary data.</text>
</comment>
<dbReference type="NCBIfam" id="NF005687">
    <property type="entry name" value="PRK07487.1"/>
    <property type="match status" value="1"/>
</dbReference>
<dbReference type="RefSeq" id="WP_116572527.1">
    <property type="nucleotide sequence ID" value="NZ_QDGZ01000005.1"/>
</dbReference>
<sequence>MTLTQLGDSPSTRDPSRLCALPAAELSRRIARGDVTARAVVDAHLDRINEVNPTVNAVTAVLGESALAEAARIDSAVAQGQPLGPLAGVPFTIKENIDVAGQPTTDGVAAFRDRVAAVDAPAVAQLRAAGAIPLARTNMPDLGMRWHTDSGLFGATRNPWNAALSAAGSSGGEAVALATGMSPLGIGNDYGGSIRLPSAAAGTVGLRPTAGRVASASSTNPFPPPPTLQLFAVDGPMGRRVEDVRLAYELMCGPDSRDPKWVPAPVRQQVPDPIRVAVATDPGADGVHPDIALAVRRAADALADAGAIVEEADPPQVLGAAELWRTLTTAELQGALDHVIRPLGSADASTYLEQSMAHVARLDLAGYVDGLAKRHAIAAAWSDFYAGYDLVLGPVATQPVHAVGFDLGGPDNADALWHSHRLVVTVNLLGLPALVVPVGLDRSHLPQGVQLIADRFRESTCLHAGLLVERALGSITPIDPT</sequence>
<dbReference type="Pfam" id="PF01425">
    <property type="entry name" value="Amidase"/>
    <property type="match status" value="1"/>
</dbReference>
<keyword evidence="4" id="KW-1185">Reference proteome</keyword>
<dbReference type="EMBL" id="QDGZ01000005">
    <property type="protein sequence ID" value="PVG82223.1"/>
    <property type="molecule type" value="Genomic_DNA"/>
</dbReference>
<dbReference type="AlphaFoldDB" id="A0A2T8F958"/>
<dbReference type="PANTHER" id="PTHR11895:SF7">
    <property type="entry name" value="GLUTAMYL-TRNA(GLN) AMIDOTRANSFERASE SUBUNIT A, MITOCHONDRIAL"/>
    <property type="match status" value="1"/>
</dbReference>
<dbReference type="InterPro" id="IPR000120">
    <property type="entry name" value="Amidase"/>
</dbReference>
<dbReference type="Gene3D" id="3.90.1300.10">
    <property type="entry name" value="Amidase signature (AS) domain"/>
    <property type="match status" value="1"/>
</dbReference>
<protein>
    <recommendedName>
        <fullName evidence="2">Amidase domain-containing protein</fullName>
    </recommendedName>
</protein>
<dbReference type="GO" id="GO:0003824">
    <property type="term" value="F:catalytic activity"/>
    <property type="evidence" value="ECO:0007669"/>
    <property type="project" value="InterPro"/>
</dbReference>
<dbReference type="SUPFAM" id="SSF75304">
    <property type="entry name" value="Amidase signature (AS) enzymes"/>
    <property type="match status" value="1"/>
</dbReference>
<evidence type="ECO:0000259" key="2">
    <source>
        <dbReference type="Pfam" id="PF01425"/>
    </source>
</evidence>
<dbReference type="Proteomes" id="UP000246018">
    <property type="component" value="Unassembled WGS sequence"/>
</dbReference>
<evidence type="ECO:0000256" key="1">
    <source>
        <dbReference type="ARBA" id="ARBA00009199"/>
    </source>
</evidence>
<name>A0A2T8F958_9ACTN</name>
<feature type="domain" description="Amidase" evidence="2">
    <location>
        <begin position="40"/>
        <end position="462"/>
    </location>
</feature>
<evidence type="ECO:0000313" key="3">
    <source>
        <dbReference type="EMBL" id="PVG82223.1"/>
    </source>
</evidence>
<proteinExistence type="inferred from homology"/>
<dbReference type="InterPro" id="IPR036928">
    <property type="entry name" value="AS_sf"/>
</dbReference>
<dbReference type="InterPro" id="IPR023631">
    <property type="entry name" value="Amidase_dom"/>
</dbReference>
<evidence type="ECO:0000313" key="4">
    <source>
        <dbReference type="Proteomes" id="UP000246018"/>
    </source>
</evidence>
<comment type="similarity">
    <text evidence="1">Belongs to the amidase family.</text>
</comment>
<dbReference type="OrthoDB" id="9811471at2"/>
<reference evidence="3 4" key="1">
    <citation type="submission" date="2018-04" db="EMBL/GenBank/DDBJ databases">
        <title>Genome of Nocardioides gansuensis WSJ-1.</title>
        <authorList>
            <person name="Wu S."/>
            <person name="Wang G."/>
        </authorList>
    </citation>
    <scope>NUCLEOTIDE SEQUENCE [LARGE SCALE GENOMIC DNA]</scope>
    <source>
        <strain evidence="3 4">WSJ-1</strain>
    </source>
</reference>
<accession>A0A2T8F958</accession>
<dbReference type="PANTHER" id="PTHR11895">
    <property type="entry name" value="TRANSAMIDASE"/>
    <property type="match status" value="1"/>
</dbReference>